<evidence type="ECO:0000256" key="1">
    <source>
        <dbReference type="SAM" id="MobiDB-lite"/>
    </source>
</evidence>
<proteinExistence type="predicted"/>
<organism evidence="2">
    <name type="scientific">Arundo donax</name>
    <name type="common">Giant reed</name>
    <name type="synonym">Donax arundinaceus</name>
    <dbReference type="NCBI Taxonomy" id="35708"/>
    <lineage>
        <taxon>Eukaryota</taxon>
        <taxon>Viridiplantae</taxon>
        <taxon>Streptophyta</taxon>
        <taxon>Embryophyta</taxon>
        <taxon>Tracheophyta</taxon>
        <taxon>Spermatophyta</taxon>
        <taxon>Magnoliopsida</taxon>
        <taxon>Liliopsida</taxon>
        <taxon>Poales</taxon>
        <taxon>Poaceae</taxon>
        <taxon>PACMAD clade</taxon>
        <taxon>Arundinoideae</taxon>
        <taxon>Arundineae</taxon>
        <taxon>Arundo</taxon>
    </lineage>
</organism>
<reference evidence="2" key="2">
    <citation type="journal article" date="2015" name="Data Brief">
        <title>Shoot transcriptome of the giant reed, Arundo donax.</title>
        <authorList>
            <person name="Barrero R.A."/>
            <person name="Guerrero F.D."/>
            <person name="Moolhuijzen P."/>
            <person name="Goolsby J.A."/>
            <person name="Tidwell J."/>
            <person name="Bellgard S.E."/>
            <person name="Bellgard M.I."/>
        </authorList>
    </citation>
    <scope>NUCLEOTIDE SEQUENCE</scope>
    <source>
        <tissue evidence="2">Shoot tissue taken approximately 20 cm above the soil surface</tissue>
    </source>
</reference>
<dbReference type="EMBL" id="GBRH01207738">
    <property type="protein sequence ID" value="JAD90157.1"/>
    <property type="molecule type" value="Transcribed_RNA"/>
</dbReference>
<accession>A0A0A9E2G5</accession>
<dbReference type="AlphaFoldDB" id="A0A0A9E2G5"/>
<feature type="region of interest" description="Disordered" evidence="1">
    <location>
        <begin position="14"/>
        <end position="34"/>
    </location>
</feature>
<sequence>MLLLTKKLVRLSPSGTCSSSAEPHHASLGGGGYPPCAPYPLGRDHLLPHGRPWQSQRSLLAWHWLAPRRSSNSGERNLHS</sequence>
<protein>
    <submittedName>
        <fullName evidence="2">Uncharacterized protein</fullName>
    </submittedName>
</protein>
<reference evidence="2" key="1">
    <citation type="submission" date="2014-09" db="EMBL/GenBank/DDBJ databases">
        <authorList>
            <person name="Magalhaes I.L.F."/>
            <person name="Oliveira U."/>
            <person name="Santos F.R."/>
            <person name="Vidigal T.H.D.A."/>
            <person name="Brescovit A.D."/>
            <person name="Santos A.J."/>
        </authorList>
    </citation>
    <scope>NUCLEOTIDE SEQUENCE</scope>
    <source>
        <tissue evidence="2">Shoot tissue taken approximately 20 cm above the soil surface</tissue>
    </source>
</reference>
<evidence type="ECO:0000313" key="2">
    <source>
        <dbReference type="EMBL" id="JAD90157.1"/>
    </source>
</evidence>
<name>A0A0A9E2G5_ARUDO</name>